<dbReference type="KEGG" id="cpy:Cphy_3510"/>
<evidence type="ECO:0000313" key="5">
    <source>
        <dbReference type="Proteomes" id="UP000000370"/>
    </source>
</evidence>
<dbReference type="AlphaFoldDB" id="A9KI12"/>
<evidence type="ECO:0000259" key="3">
    <source>
        <dbReference type="SMART" id="SM00635"/>
    </source>
</evidence>
<dbReference type="eggNOG" id="ENOG5033DJC">
    <property type="taxonomic scope" value="Bacteria"/>
</dbReference>
<dbReference type="OrthoDB" id="1991118at2"/>
<dbReference type="RefSeq" id="WP_012201507.1">
    <property type="nucleotide sequence ID" value="NC_010001.1"/>
</dbReference>
<evidence type="ECO:0000256" key="2">
    <source>
        <dbReference type="SAM" id="SignalP"/>
    </source>
</evidence>
<dbReference type="STRING" id="357809.Cphy_3510"/>
<dbReference type="Pfam" id="PF22359">
    <property type="entry name" value="Big-like"/>
    <property type="match status" value="1"/>
</dbReference>
<feature type="domain" description="BIG2" evidence="3">
    <location>
        <begin position="29"/>
        <end position="110"/>
    </location>
</feature>
<reference evidence="5" key="1">
    <citation type="submission" date="2007-11" db="EMBL/GenBank/DDBJ databases">
        <title>Complete genome sequence of Clostridium phytofermentans ISDg.</title>
        <authorList>
            <person name="Leschine S.B."/>
            <person name="Warnick T.A."/>
            <person name="Blanchard J.L."/>
            <person name="Schnell D.J."/>
            <person name="Petit E.L."/>
            <person name="LaTouf W.G."/>
            <person name="Copeland A."/>
            <person name="Lucas S."/>
            <person name="Lapidus A."/>
            <person name="Barry K."/>
            <person name="Glavina del Rio T."/>
            <person name="Dalin E."/>
            <person name="Tice H."/>
            <person name="Pitluck S."/>
            <person name="Kiss H."/>
            <person name="Brettin T."/>
            <person name="Bruce D."/>
            <person name="Detter J.C."/>
            <person name="Han C."/>
            <person name="Kuske C."/>
            <person name="Schmutz J."/>
            <person name="Larimer F."/>
            <person name="Land M."/>
            <person name="Hauser L."/>
            <person name="Kyrpides N."/>
            <person name="Kim E.A."/>
            <person name="Richardson P."/>
        </authorList>
    </citation>
    <scope>NUCLEOTIDE SEQUENCE [LARGE SCALE GENOMIC DNA]</scope>
    <source>
        <strain evidence="5">ATCC 700394 / DSM 18823 / ISDg</strain>
    </source>
</reference>
<evidence type="ECO:0000313" key="4">
    <source>
        <dbReference type="EMBL" id="ABX43859.1"/>
    </source>
</evidence>
<dbReference type="InterPro" id="IPR008964">
    <property type="entry name" value="Invasin/intimin_cell_adhesion"/>
</dbReference>
<dbReference type="EMBL" id="CP000885">
    <property type="protein sequence ID" value="ABX43859.1"/>
    <property type="molecule type" value="Genomic_DNA"/>
</dbReference>
<organism evidence="4 5">
    <name type="scientific">Lachnoclostridium phytofermentans (strain ATCC 700394 / DSM 18823 / ISDg)</name>
    <name type="common">Clostridium phytofermentans</name>
    <dbReference type="NCBI Taxonomy" id="357809"/>
    <lineage>
        <taxon>Bacteria</taxon>
        <taxon>Bacillati</taxon>
        <taxon>Bacillota</taxon>
        <taxon>Clostridia</taxon>
        <taxon>Lachnospirales</taxon>
        <taxon>Lachnospiraceae</taxon>
    </lineage>
</organism>
<dbReference type="Pfam" id="PF02368">
    <property type="entry name" value="Big_2"/>
    <property type="match status" value="1"/>
</dbReference>
<dbReference type="Gene3D" id="2.60.40.1220">
    <property type="match status" value="1"/>
</dbReference>
<dbReference type="InterPro" id="IPR054604">
    <property type="entry name" value="SbsC_Big-like"/>
</dbReference>
<feature type="domain" description="BIG2" evidence="3">
    <location>
        <begin position="131"/>
        <end position="209"/>
    </location>
</feature>
<dbReference type="HOGENOM" id="CLU_347714_0_0_9"/>
<dbReference type="SMART" id="SM00635">
    <property type="entry name" value="BID_2"/>
    <property type="match status" value="2"/>
</dbReference>
<keyword evidence="1 2" id="KW-0732">Signal</keyword>
<gene>
    <name evidence="4" type="ordered locus">Cphy_3510</name>
</gene>
<dbReference type="InterPro" id="IPR003343">
    <property type="entry name" value="Big_2"/>
</dbReference>
<dbReference type="Proteomes" id="UP000000370">
    <property type="component" value="Chromosome"/>
</dbReference>
<evidence type="ECO:0000256" key="1">
    <source>
        <dbReference type="ARBA" id="ARBA00022729"/>
    </source>
</evidence>
<proteinExistence type="predicted"/>
<sequence precursor="true">MKNFFKKLAFVLALAMVLVSVAPATANAATKAPSLKKTSKILYIGGDLTGTIPSKFRFYFNNAAGYTATWKSENTKVATVNKNKEVVAVGVGETTVVATLKNKAGNEVVCKAKVYVRQNAQEVGFGSMTAVESPLTVGQTAKINVYRLVGEKKIWTQNDMATCTDKIVWKSSDVKVATVDKFGTVTAVAPGEAKITATATQAQGPTAGESASYNVTVVEAFKAEATKVNTLKLTFGTAVESLDAANVVVKNTSDDVRTYAKSVTLSEDKKTATVEFYNNFTNGKTYAIAATTGGKTYNTDLAFKSGAVKSIVAENQVIVAGVASNIKYTVYDEFGLDVTAGTVVTFSDNLGVNQNGKLTLSDGVIAYVTITYVNPTTAELIRSAQFTVTGRTSVIANITNTTLSTKTTGTDVSFTTPVLTIAKGAQNTYLWSQTVDQYNTKVAVKGEYNPLIKVTYENLSPEIFVVSSNGLVNTVAQGTGYVRINIGDKSTTIAITVTAELKATTIKTTVTNGSLTVTTPAALNLPSVKVEVLDQYGNVLKSANGVVGVSVLSGTNLGAVSNVTLLNGEATINLNPTAAGTGILKVEFDTLQYTLATVAVAASDRVAVGYKITGVKDLDLAKLYANTQSAANIELYSVNAGGFYIENATDRVAAANITFKITDATGATVKTVTGASMTIDQTTVKDTPGVYTVSAITNNEVVNVAQFKVTDSATKPAVSINVNSKVSTLITNQAIEDCLTLPTGYHVTGVKFLSSNALVPNLTTFGSVNATITTNTILFNVSVQITDTTNTTTTQRTYTYENLGHITFNIQ</sequence>
<keyword evidence="5" id="KW-1185">Reference proteome</keyword>
<dbReference type="SUPFAM" id="SSF49373">
    <property type="entry name" value="Invasin/intimin cell-adhesion fragments"/>
    <property type="match status" value="2"/>
</dbReference>
<dbReference type="Gene3D" id="2.60.40.1080">
    <property type="match status" value="2"/>
</dbReference>
<accession>A9KI12</accession>
<feature type="chain" id="PRO_5002736541" evidence="2">
    <location>
        <begin position="29"/>
        <end position="811"/>
    </location>
</feature>
<feature type="signal peptide" evidence="2">
    <location>
        <begin position="1"/>
        <end position="28"/>
    </location>
</feature>
<name>A9KI12_LACP7</name>
<protein>
    <submittedName>
        <fullName evidence="4">Ig domain protein group 2 domain protein</fullName>
    </submittedName>
</protein>
<dbReference type="InterPro" id="IPR014755">
    <property type="entry name" value="Cu-Rt/internalin_Ig-like"/>
</dbReference>